<organism evidence="1 2">
    <name type="scientific">Pseudocohnilembus persalinus</name>
    <name type="common">Ciliate</name>
    <dbReference type="NCBI Taxonomy" id="266149"/>
    <lineage>
        <taxon>Eukaryota</taxon>
        <taxon>Sar</taxon>
        <taxon>Alveolata</taxon>
        <taxon>Ciliophora</taxon>
        <taxon>Intramacronucleata</taxon>
        <taxon>Oligohymenophorea</taxon>
        <taxon>Scuticociliatia</taxon>
        <taxon>Philasterida</taxon>
        <taxon>Pseudocohnilembidae</taxon>
        <taxon>Pseudocohnilembus</taxon>
    </lineage>
</organism>
<reference evidence="1 2" key="1">
    <citation type="journal article" date="2015" name="Sci. Rep.">
        <title>Genome of the facultative scuticociliatosis pathogen Pseudocohnilembus persalinus provides insight into its virulence through horizontal gene transfer.</title>
        <authorList>
            <person name="Xiong J."/>
            <person name="Wang G."/>
            <person name="Cheng J."/>
            <person name="Tian M."/>
            <person name="Pan X."/>
            <person name="Warren A."/>
            <person name="Jiang C."/>
            <person name="Yuan D."/>
            <person name="Miao W."/>
        </authorList>
    </citation>
    <scope>NUCLEOTIDE SEQUENCE [LARGE SCALE GENOMIC DNA]</scope>
    <source>
        <strain evidence="1">36N120E</strain>
    </source>
</reference>
<evidence type="ECO:0000313" key="2">
    <source>
        <dbReference type="Proteomes" id="UP000054937"/>
    </source>
</evidence>
<evidence type="ECO:0000313" key="1">
    <source>
        <dbReference type="EMBL" id="KRX00841.1"/>
    </source>
</evidence>
<keyword evidence="2" id="KW-1185">Reference proteome</keyword>
<dbReference type="EMBL" id="LDAU01000181">
    <property type="protein sequence ID" value="KRX00841.1"/>
    <property type="molecule type" value="Genomic_DNA"/>
</dbReference>
<accession>A0A0V0QF59</accession>
<gene>
    <name evidence="1" type="ORF">PPERSA_02020</name>
</gene>
<protein>
    <submittedName>
        <fullName evidence="1">Uncharacterized protein</fullName>
    </submittedName>
</protein>
<sequence>MEQENLNQLNLDAIKEFYNLKGNIEGIKQWHYKYTPDLTKSEQVFKNIMSSYEQEYTQIERVYQLKENQQKRLIDIFGESAVKDLQNLPELSNNKGCDCYFVKIKSMSEKDMLINKSGKCFCGQKNKGILDPIAVE</sequence>
<dbReference type="AlphaFoldDB" id="A0A0V0QF59"/>
<name>A0A0V0QF59_PSEPJ</name>
<dbReference type="Proteomes" id="UP000054937">
    <property type="component" value="Unassembled WGS sequence"/>
</dbReference>
<dbReference type="InParanoid" id="A0A0V0QF59"/>
<comment type="caution">
    <text evidence="1">The sequence shown here is derived from an EMBL/GenBank/DDBJ whole genome shotgun (WGS) entry which is preliminary data.</text>
</comment>
<proteinExistence type="predicted"/>